<feature type="region of interest" description="Disordered" evidence="1">
    <location>
        <begin position="54"/>
        <end position="73"/>
    </location>
</feature>
<gene>
    <name evidence="2" type="ORF">OS493_037335</name>
</gene>
<sequence>MNEINERIEEDLEATIHVWREIRTVQGQSFQIPRTEGWCDMCALITLEFAKMKQHNNSKKRSSESRDINDEPGCKNIKLKPNHVVNQNTALLLITECLQQGQNNSQYSKGGIVRGTQQCKHSTLLLATHKQKCSKVPLRVRQNMAFIIDVGKLKHWQDVKSDMNGVYSRTLRIATWIVEIDENKDVEVVAKKKVRVGT</sequence>
<dbReference type="AlphaFoldDB" id="A0A9W9YUG0"/>
<evidence type="ECO:0000313" key="2">
    <source>
        <dbReference type="EMBL" id="KAJ7369652.1"/>
    </source>
</evidence>
<dbReference type="OrthoDB" id="5988294at2759"/>
<dbReference type="EMBL" id="MU826895">
    <property type="protein sequence ID" value="KAJ7369652.1"/>
    <property type="molecule type" value="Genomic_DNA"/>
</dbReference>
<comment type="caution">
    <text evidence="2">The sequence shown here is derived from an EMBL/GenBank/DDBJ whole genome shotgun (WGS) entry which is preliminary data.</text>
</comment>
<organism evidence="2 3">
    <name type="scientific">Desmophyllum pertusum</name>
    <dbReference type="NCBI Taxonomy" id="174260"/>
    <lineage>
        <taxon>Eukaryota</taxon>
        <taxon>Metazoa</taxon>
        <taxon>Cnidaria</taxon>
        <taxon>Anthozoa</taxon>
        <taxon>Hexacorallia</taxon>
        <taxon>Scleractinia</taxon>
        <taxon>Caryophylliina</taxon>
        <taxon>Caryophylliidae</taxon>
        <taxon>Desmophyllum</taxon>
    </lineage>
</organism>
<evidence type="ECO:0000313" key="3">
    <source>
        <dbReference type="Proteomes" id="UP001163046"/>
    </source>
</evidence>
<evidence type="ECO:0000256" key="1">
    <source>
        <dbReference type="SAM" id="MobiDB-lite"/>
    </source>
</evidence>
<accession>A0A9W9YUG0</accession>
<feature type="compositionally biased region" description="Basic and acidic residues" evidence="1">
    <location>
        <begin position="61"/>
        <end position="73"/>
    </location>
</feature>
<protein>
    <submittedName>
        <fullName evidence="2">Uncharacterized protein</fullName>
    </submittedName>
</protein>
<reference evidence="2" key="1">
    <citation type="submission" date="2023-01" db="EMBL/GenBank/DDBJ databases">
        <title>Genome assembly of the deep-sea coral Lophelia pertusa.</title>
        <authorList>
            <person name="Herrera S."/>
            <person name="Cordes E."/>
        </authorList>
    </citation>
    <scope>NUCLEOTIDE SEQUENCE</scope>
    <source>
        <strain evidence="2">USNM1676648</strain>
        <tissue evidence="2">Polyp</tissue>
    </source>
</reference>
<proteinExistence type="predicted"/>
<keyword evidence="3" id="KW-1185">Reference proteome</keyword>
<dbReference type="Proteomes" id="UP001163046">
    <property type="component" value="Unassembled WGS sequence"/>
</dbReference>
<name>A0A9W9YUG0_9CNID</name>